<feature type="compositionally biased region" description="Acidic residues" evidence="6">
    <location>
        <begin position="314"/>
        <end position="327"/>
    </location>
</feature>
<protein>
    <submittedName>
        <fullName evidence="7">SNF5-domain-containing protein</fullName>
    </submittedName>
</protein>
<feature type="region of interest" description="Disordered" evidence="6">
    <location>
        <begin position="462"/>
        <end position="655"/>
    </location>
</feature>
<feature type="compositionally biased region" description="Polar residues" evidence="6">
    <location>
        <begin position="212"/>
        <end position="233"/>
    </location>
</feature>
<feature type="compositionally biased region" description="Pro residues" evidence="6">
    <location>
        <begin position="576"/>
        <end position="591"/>
    </location>
</feature>
<feature type="region of interest" description="Disordered" evidence="6">
    <location>
        <begin position="1"/>
        <end position="45"/>
    </location>
</feature>
<dbReference type="PANTHER" id="PTHR10019">
    <property type="entry name" value="SNF5"/>
    <property type="match status" value="1"/>
</dbReference>
<dbReference type="InterPro" id="IPR006939">
    <property type="entry name" value="SNF5"/>
</dbReference>
<evidence type="ECO:0000256" key="3">
    <source>
        <dbReference type="ARBA" id="ARBA00023015"/>
    </source>
</evidence>
<dbReference type="GO" id="GO:0006338">
    <property type="term" value="P:chromatin remodeling"/>
    <property type="evidence" value="ECO:0007669"/>
    <property type="project" value="InterPro"/>
</dbReference>
<feature type="compositionally biased region" description="Acidic residues" evidence="6">
    <location>
        <begin position="468"/>
        <end position="481"/>
    </location>
</feature>
<feature type="compositionally biased region" description="Basic residues" evidence="6">
    <location>
        <begin position="164"/>
        <end position="174"/>
    </location>
</feature>
<comment type="subcellular location">
    <subcellularLocation>
        <location evidence="1">Nucleus</location>
    </subcellularLocation>
</comment>
<feature type="region of interest" description="Disordered" evidence="6">
    <location>
        <begin position="982"/>
        <end position="1008"/>
    </location>
</feature>
<dbReference type="Proteomes" id="UP000298138">
    <property type="component" value="Unassembled WGS sequence"/>
</dbReference>
<feature type="compositionally biased region" description="Basic residues" evidence="6">
    <location>
        <begin position="986"/>
        <end position="996"/>
    </location>
</feature>
<feature type="compositionally biased region" description="Pro residues" evidence="6">
    <location>
        <begin position="1242"/>
        <end position="1261"/>
    </location>
</feature>
<organism evidence="7 8">
    <name type="scientific">Ascodesmis nigricans</name>
    <dbReference type="NCBI Taxonomy" id="341454"/>
    <lineage>
        <taxon>Eukaryota</taxon>
        <taxon>Fungi</taxon>
        <taxon>Dikarya</taxon>
        <taxon>Ascomycota</taxon>
        <taxon>Pezizomycotina</taxon>
        <taxon>Pezizomycetes</taxon>
        <taxon>Pezizales</taxon>
        <taxon>Ascodesmidaceae</taxon>
        <taxon>Ascodesmis</taxon>
    </lineage>
</organism>
<evidence type="ECO:0000256" key="6">
    <source>
        <dbReference type="SAM" id="MobiDB-lite"/>
    </source>
</evidence>
<keyword evidence="5" id="KW-0539">Nucleus</keyword>
<dbReference type="InParanoid" id="A0A4S2MU29"/>
<dbReference type="EMBL" id="ML220127">
    <property type="protein sequence ID" value="TGZ79987.1"/>
    <property type="molecule type" value="Genomic_DNA"/>
</dbReference>
<evidence type="ECO:0000256" key="4">
    <source>
        <dbReference type="ARBA" id="ARBA00023163"/>
    </source>
</evidence>
<evidence type="ECO:0000256" key="1">
    <source>
        <dbReference type="ARBA" id="ARBA00004123"/>
    </source>
</evidence>
<proteinExistence type="inferred from homology"/>
<comment type="similarity">
    <text evidence="2">Belongs to the SNF5 family.</text>
</comment>
<feature type="compositionally biased region" description="Basic and acidic residues" evidence="6">
    <location>
        <begin position="1361"/>
        <end position="1370"/>
    </location>
</feature>
<feature type="compositionally biased region" description="Basic and acidic residues" evidence="6">
    <location>
        <begin position="533"/>
        <end position="552"/>
    </location>
</feature>
<feature type="compositionally biased region" description="Basic and acidic residues" evidence="6">
    <location>
        <begin position="271"/>
        <end position="286"/>
    </location>
</feature>
<feature type="compositionally biased region" description="Pro residues" evidence="6">
    <location>
        <begin position="1184"/>
        <end position="1201"/>
    </location>
</feature>
<sequence>MPPRVTRSSRTRAGAGAGDKSLLTSSTSETSTKMTAKTTAKSATKIATKATTLTAAEVVEKTAEKGRGRRRRTSASGDDGGESVSVAAEGKGRSGRGRKTRGAEGEEGENKDGEEADDREGVKVVEVVEVVEETQPEPVEKKNKDVMEEKEKETQKEETEAATHKPRKSHRGRLAPRQTTVLSNPDPILAPLPEDSEIQVPGTQLHPPVPTTPQKTHTIIAESPSTTRSSNAENRIPSSPPITESTPKASTRQRLDYSSSAGYTPPPEDTMGERPKLRALEPRTLRPIDTGELYNDDDEDELFRVGSKPFTAAVEEEGEDGDEDDEEPRLPSPTPKQSRHRPHPRPPTTTTVTGTEIHIPGVSSPFMIYSDPKSPTATPDTHPAAELLSGTMRSPEPYFGSSSPARKRSSSVAGIVEEEEEETEVEDGRKGRGRRTRARGRKKRAEMEVDTDALRKVLPRRRRREVVEEVETEEESGEEVDELSRPVRRRVKGKGKKVEGKKKVRTYGRRKEVVEEEEEGSGMEDAAVVEGGIDGRGRRELERVREKFREVDQWEMEFEDVSVGTSPTARRVSPTSPSPSSRPPPPPPTAPMPDTSHPPSTSPPSQPSSTMRPSSTAPDTTSATNTSPSANNDATANPPSTSPPTSPRKKRPTTSDLHLDQYVRRDQLHAAALISQNSRAHELIRVKREEATFFSKTLRSERQRNPGVIFGFGYSGYGNGFTDLSGPGGGGGTRVLYPCQRKRPGGRKARELRLSRKQIREQADLPEVLVPVRLDVEFDKVKLRDTFTWNLHENAVPVDIFAEQLVEDFHLPVDTRLVQTVAQSIREQVTEFHPHIVLHDEPLDPKLPYSAYKNDDMRILIKLNITIGQHTLEDQFEWDINNPQNSPEEFARLLTREMSLAGEFTTAIAHAIREQSQLFTRALYVTSHPFDGRPIEDEDVRSAMLQSPIQSVLRPHMLQKDFSPTLYELSDHQLDRVEKAFSRDSRRTKRLARGLNRRGGPTIPDLKEMPKTHRTQIVSSVLPGAVAKLSDLEAKMKAKEIKDGESEEEEDDDDEDLPPEKVIPNFHNMTKRQQQKALAERNALMAASRADVATPGPGLRGATPEVSTPAAQVRERRARAEREESHGGKHSFQTPHRGGGHHAQSTPSHSHPHHHQLQQQQNQQTPIIIPPPPPPSTTTSRTLPTPPTPQPPQPPQYPPLPRRPDAPPGADSALLILRFHPARFTKFISTLIQTSRFALENPPPPVLSSTPVPAPTTPTPSTPTATNEKTVPSWLTTSLATLNASYPDDKFEGTMRLTATDPATGQVVPQNAVNDGNRERLRFRWCPRIRCSDCPGKLYTPGPGETVENFVLHLKNRGHREKVAQRKAREAGGSGAAPATQQSSPSALAQQTQQQANGS</sequence>
<feature type="compositionally biased region" description="Acidic residues" evidence="6">
    <location>
        <begin position="1045"/>
        <end position="1057"/>
    </location>
</feature>
<evidence type="ECO:0000256" key="5">
    <source>
        <dbReference type="ARBA" id="ARBA00023242"/>
    </source>
</evidence>
<accession>A0A4S2MU29</accession>
<feature type="region of interest" description="Disordered" evidence="6">
    <location>
        <begin position="57"/>
        <end position="450"/>
    </location>
</feature>
<dbReference type="STRING" id="341454.A0A4S2MU29"/>
<feature type="compositionally biased region" description="Basic and acidic residues" evidence="6">
    <location>
        <begin position="1113"/>
        <end position="1127"/>
    </location>
</feature>
<keyword evidence="8" id="KW-1185">Reference proteome</keyword>
<dbReference type="Pfam" id="PF04855">
    <property type="entry name" value="SNF5"/>
    <property type="match status" value="1"/>
</dbReference>
<feature type="compositionally biased region" description="Basic residues" evidence="6">
    <location>
        <begin position="486"/>
        <end position="508"/>
    </location>
</feature>
<reference evidence="7 8" key="1">
    <citation type="submission" date="2019-04" db="EMBL/GenBank/DDBJ databases">
        <title>Comparative genomics and transcriptomics to analyze fruiting body development in filamentous ascomycetes.</title>
        <authorList>
            <consortium name="DOE Joint Genome Institute"/>
            <person name="Lutkenhaus R."/>
            <person name="Traeger S."/>
            <person name="Breuer J."/>
            <person name="Kuo A."/>
            <person name="Lipzen A."/>
            <person name="Pangilinan J."/>
            <person name="Dilworth D."/>
            <person name="Sandor L."/>
            <person name="Poggeler S."/>
            <person name="Barry K."/>
            <person name="Grigoriev I.V."/>
            <person name="Nowrousian M."/>
        </authorList>
    </citation>
    <scope>NUCLEOTIDE SEQUENCE [LARGE SCALE GENOMIC DNA]</scope>
    <source>
        <strain evidence="7 8">CBS 389.68</strain>
    </source>
</reference>
<name>A0A4S2MU29_9PEZI</name>
<keyword evidence="4" id="KW-0804">Transcription</keyword>
<feature type="region of interest" description="Disordered" evidence="6">
    <location>
        <begin position="1037"/>
        <end position="1211"/>
    </location>
</feature>
<evidence type="ECO:0000313" key="8">
    <source>
        <dbReference type="Proteomes" id="UP000298138"/>
    </source>
</evidence>
<dbReference type="OrthoDB" id="515064at2759"/>
<keyword evidence="3" id="KW-0805">Transcription regulation</keyword>
<feature type="compositionally biased region" description="Low complexity" evidence="6">
    <location>
        <begin position="1157"/>
        <end position="1167"/>
    </location>
</feature>
<feature type="compositionally biased region" description="Basic and acidic residues" evidence="6">
    <location>
        <begin position="138"/>
        <end position="163"/>
    </location>
</feature>
<feature type="compositionally biased region" description="Polar residues" evidence="6">
    <location>
        <begin position="248"/>
        <end position="262"/>
    </location>
</feature>
<feature type="compositionally biased region" description="Low complexity" evidence="6">
    <location>
        <begin position="607"/>
        <end position="639"/>
    </location>
</feature>
<feature type="compositionally biased region" description="Low complexity" evidence="6">
    <location>
        <begin position="20"/>
        <end position="45"/>
    </location>
</feature>
<evidence type="ECO:0000313" key="7">
    <source>
        <dbReference type="EMBL" id="TGZ79987.1"/>
    </source>
</evidence>
<feature type="compositionally biased region" description="Low complexity" evidence="6">
    <location>
        <begin position="565"/>
        <end position="575"/>
    </location>
</feature>
<evidence type="ECO:0000256" key="2">
    <source>
        <dbReference type="ARBA" id="ARBA00010239"/>
    </source>
</evidence>
<feature type="compositionally biased region" description="Low complexity" evidence="6">
    <location>
        <begin position="1376"/>
        <end position="1399"/>
    </location>
</feature>
<feature type="compositionally biased region" description="Basic and acidic residues" evidence="6">
    <location>
        <begin position="101"/>
        <end position="123"/>
    </location>
</feature>
<feature type="region of interest" description="Disordered" evidence="6">
    <location>
        <begin position="1358"/>
        <end position="1399"/>
    </location>
</feature>
<dbReference type="GO" id="GO:0000228">
    <property type="term" value="C:nuclear chromosome"/>
    <property type="evidence" value="ECO:0007669"/>
    <property type="project" value="InterPro"/>
</dbReference>
<gene>
    <name evidence="7" type="ORF">EX30DRAFT_364790</name>
</gene>
<feature type="compositionally biased region" description="Acidic residues" evidence="6">
    <location>
        <begin position="416"/>
        <end position="425"/>
    </location>
</feature>
<feature type="compositionally biased region" description="Basic residues" evidence="6">
    <location>
        <begin position="431"/>
        <end position="444"/>
    </location>
</feature>
<feature type="region of interest" description="Disordered" evidence="6">
    <location>
        <begin position="1242"/>
        <end position="1269"/>
    </location>
</feature>